<evidence type="ECO:0000313" key="2">
    <source>
        <dbReference type="Proteomes" id="UP000199315"/>
    </source>
</evidence>
<reference evidence="1 2" key="1">
    <citation type="submission" date="2016-09" db="EMBL/GenBank/DDBJ databases">
        <authorList>
            <person name="Capua I."/>
            <person name="De Benedictis P."/>
            <person name="Joannis T."/>
            <person name="Lombin L.H."/>
            <person name="Cattoli G."/>
        </authorList>
    </citation>
    <scope>NUCLEOTIDE SEQUENCE [LARGE SCALE GENOMIC DNA]</scope>
    <source>
        <strain evidence="1 2">GluBS11</strain>
    </source>
</reference>
<organism evidence="1 2">
    <name type="scientific">Anaerobium acetethylicum</name>
    <dbReference type="NCBI Taxonomy" id="1619234"/>
    <lineage>
        <taxon>Bacteria</taxon>
        <taxon>Bacillati</taxon>
        <taxon>Bacillota</taxon>
        <taxon>Clostridia</taxon>
        <taxon>Lachnospirales</taxon>
        <taxon>Lachnospiraceae</taxon>
        <taxon>Anaerobium</taxon>
    </lineage>
</organism>
<dbReference type="AlphaFoldDB" id="A0A1D3TY89"/>
<sequence length="39" mass="4697">MGKVQKVLCQFMFCQENAKQIFNSLEKERIVKRCISFRD</sequence>
<gene>
    <name evidence="1" type="ORF">SAMN05421730_103918</name>
</gene>
<proteinExistence type="predicted"/>
<protein>
    <submittedName>
        <fullName evidence="1">Uncharacterized protein</fullName>
    </submittedName>
</protein>
<dbReference type="EMBL" id="FMKA01000039">
    <property type="protein sequence ID" value="SCP99371.1"/>
    <property type="molecule type" value="Genomic_DNA"/>
</dbReference>
<accession>A0A1D3TY89</accession>
<dbReference type="Proteomes" id="UP000199315">
    <property type="component" value="Unassembled WGS sequence"/>
</dbReference>
<name>A0A1D3TY89_9FIRM</name>
<evidence type="ECO:0000313" key="1">
    <source>
        <dbReference type="EMBL" id="SCP99371.1"/>
    </source>
</evidence>
<keyword evidence="2" id="KW-1185">Reference proteome</keyword>